<evidence type="ECO:0000256" key="1">
    <source>
        <dbReference type="SAM" id="Phobius"/>
    </source>
</evidence>
<evidence type="ECO:0000313" key="4">
    <source>
        <dbReference type="Proteomes" id="UP001176961"/>
    </source>
</evidence>
<sequence>MRTICLLILTIACIGSVAAQWGMPMPYYGPVGPFGGTPYARLRAMMGYGMMPYGGGFGGYGGYPMMGMHPMMGMGWMG</sequence>
<feature type="chain" id="PRO_5041295971" evidence="2">
    <location>
        <begin position="20"/>
        <end position="78"/>
    </location>
</feature>
<keyword evidence="1" id="KW-0472">Membrane</keyword>
<gene>
    <name evidence="3" type="ORF">CYNAS_LOCUS15396</name>
</gene>
<evidence type="ECO:0000256" key="2">
    <source>
        <dbReference type="SAM" id="SignalP"/>
    </source>
</evidence>
<dbReference type="AlphaFoldDB" id="A0AA36H4H5"/>
<name>A0AA36H4H5_CYLNA</name>
<protein>
    <submittedName>
        <fullName evidence="3">Uncharacterized protein</fullName>
    </submittedName>
</protein>
<feature type="signal peptide" evidence="2">
    <location>
        <begin position="1"/>
        <end position="19"/>
    </location>
</feature>
<dbReference type="EMBL" id="CATQJL010000305">
    <property type="protein sequence ID" value="CAJ0603413.1"/>
    <property type="molecule type" value="Genomic_DNA"/>
</dbReference>
<keyword evidence="1" id="KW-1133">Transmembrane helix</keyword>
<proteinExistence type="predicted"/>
<reference evidence="3" key="1">
    <citation type="submission" date="2023-07" db="EMBL/GenBank/DDBJ databases">
        <authorList>
            <consortium name="CYATHOMIX"/>
        </authorList>
    </citation>
    <scope>NUCLEOTIDE SEQUENCE</scope>
    <source>
        <strain evidence="3">N/A</strain>
    </source>
</reference>
<feature type="transmembrane region" description="Helical" evidence="1">
    <location>
        <begin position="43"/>
        <end position="63"/>
    </location>
</feature>
<keyword evidence="2" id="KW-0732">Signal</keyword>
<comment type="caution">
    <text evidence="3">The sequence shown here is derived from an EMBL/GenBank/DDBJ whole genome shotgun (WGS) entry which is preliminary data.</text>
</comment>
<keyword evidence="1" id="KW-0812">Transmembrane</keyword>
<keyword evidence="4" id="KW-1185">Reference proteome</keyword>
<evidence type="ECO:0000313" key="3">
    <source>
        <dbReference type="EMBL" id="CAJ0603413.1"/>
    </source>
</evidence>
<accession>A0AA36H4H5</accession>
<dbReference type="Proteomes" id="UP001176961">
    <property type="component" value="Unassembled WGS sequence"/>
</dbReference>
<organism evidence="3 4">
    <name type="scientific">Cylicocyclus nassatus</name>
    <name type="common">Nematode worm</name>
    <dbReference type="NCBI Taxonomy" id="53992"/>
    <lineage>
        <taxon>Eukaryota</taxon>
        <taxon>Metazoa</taxon>
        <taxon>Ecdysozoa</taxon>
        <taxon>Nematoda</taxon>
        <taxon>Chromadorea</taxon>
        <taxon>Rhabditida</taxon>
        <taxon>Rhabditina</taxon>
        <taxon>Rhabditomorpha</taxon>
        <taxon>Strongyloidea</taxon>
        <taxon>Strongylidae</taxon>
        <taxon>Cylicocyclus</taxon>
    </lineage>
</organism>